<accession>A0AA41YDD0</accession>
<dbReference type="InterPro" id="IPR017853">
    <property type="entry name" value="GH"/>
</dbReference>
<dbReference type="AlphaFoldDB" id="A0AA41YDD0"/>
<proteinExistence type="predicted"/>
<dbReference type="GO" id="GO:0033939">
    <property type="term" value="F:xylan alpha-1,2-glucuronosidase activity"/>
    <property type="evidence" value="ECO:0007669"/>
    <property type="project" value="TreeGrafter"/>
</dbReference>
<keyword evidence="3" id="KW-1185">Reference proteome</keyword>
<evidence type="ECO:0000313" key="2">
    <source>
        <dbReference type="EMBL" id="MCW0483267.1"/>
    </source>
</evidence>
<organism evidence="2 3">
    <name type="scientific">Gaoshiqia sediminis</name>
    <dbReference type="NCBI Taxonomy" id="2986998"/>
    <lineage>
        <taxon>Bacteria</taxon>
        <taxon>Pseudomonadati</taxon>
        <taxon>Bacteroidota</taxon>
        <taxon>Bacteroidia</taxon>
        <taxon>Marinilabiliales</taxon>
        <taxon>Prolixibacteraceae</taxon>
        <taxon>Gaoshiqia</taxon>
    </lineage>
</organism>
<evidence type="ECO:0000259" key="1">
    <source>
        <dbReference type="Pfam" id="PF07477"/>
    </source>
</evidence>
<dbReference type="EMBL" id="JAPAAF010000014">
    <property type="protein sequence ID" value="MCW0483267.1"/>
    <property type="molecule type" value="Genomic_DNA"/>
</dbReference>
<dbReference type="Proteomes" id="UP001163821">
    <property type="component" value="Unassembled WGS sequence"/>
</dbReference>
<dbReference type="Gene3D" id="3.90.1330.10">
    <property type="entry name" value="Alpha-glucuronidase, C-terminal domain"/>
    <property type="match status" value="1"/>
</dbReference>
<name>A0AA41YDD0_9BACT</name>
<dbReference type="GO" id="GO:0005576">
    <property type="term" value="C:extracellular region"/>
    <property type="evidence" value="ECO:0007669"/>
    <property type="project" value="InterPro"/>
</dbReference>
<dbReference type="Pfam" id="PF07477">
    <property type="entry name" value="Glyco_hydro_67C"/>
    <property type="match status" value="1"/>
</dbReference>
<sequence>MKNGRILWDELCYTYDKGVNEVRQFQKTWDKVQPYVDAQRFSEVQSKLRRQCRDAQEWKDACLQYFRQFSRRPIPYDRERPLYNLDDLLERDSLRVRRSRQT</sequence>
<dbReference type="SUPFAM" id="SSF51445">
    <property type="entry name" value="(Trans)glycosidases"/>
    <property type="match status" value="1"/>
</dbReference>
<dbReference type="InterPro" id="IPR037054">
    <property type="entry name" value="A-glucoronidase_C_sf"/>
</dbReference>
<comment type="caution">
    <text evidence="2">The sequence shown here is derived from an EMBL/GenBank/DDBJ whole genome shotgun (WGS) entry which is preliminary data.</text>
</comment>
<dbReference type="GO" id="GO:0045493">
    <property type="term" value="P:xylan catabolic process"/>
    <property type="evidence" value="ECO:0007669"/>
    <property type="project" value="InterPro"/>
</dbReference>
<protein>
    <recommendedName>
        <fullName evidence="1">Glycosyl hydrolase family 67 C-terminal domain-containing protein</fullName>
    </recommendedName>
</protein>
<dbReference type="GO" id="GO:0046559">
    <property type="term" value="F:alpha-glucuronidase activity"/>
    <property type="evidence" value="ECO:0007669"/>
    <property type="project" value="InterPro"/>
</dbReference>
<dbReference type="PANTHER" id="PTHR39207:SF1">
    <property type="entry name" value="ALPHA-GLUCURONIDASE A"/>
    <property type="match status" value="1"/>
</dbReference>
<dbReference type="PANTHER" id="PTHR39207">
    <property type="entry name" value="ALPHA-GLUCURONIDASE A"/>
    <property type="match status" value="1"/>
</dbReference>
<dbReference type="InterPro" id="IPR011099">
    <property type="entry name" value="Glyco_hydro_67_C"/>
</dbReference>
<evidence type="ECO:0000313" key="3">
    <source>
        <dbReference type="Proteomes" id="UP001163821"/>
    </source>
</evidence>
<dbReference type="RefSeq" id="WP_282591869.1">
    <property type="nucleotide sequence ID" value="NZ_JAPAAF010000014.1"/>
</dbReference>
<reference evidence="2" key="1">
    <citation type="submission" date="2022-10" db="EMBL/GenBank/DDBJ databases">
        <title>Gaoshiqiia sediminis gen. nov., sp. nov., isolated from coastal sediment.</title>
        <authorList>
            <person name="Yu W.X."/>
            <person name="Mu D.S."/>
            <person name="Du J.Z."/>
            <person name="Liang Y.Q."/>
        </authorList>
    </citation>
    <scope>NUCLEOTIDE SEQUENCE</scope>
    <source>
        <strain evidence="2">A06</strain>
    </source>
</reference>
<feature type="domain" description="Glycosyl hydrolase family 67 C-terminal" evidence="1">
    <location>
        <begin position="1"/>
        <end position="78"/>
    </location>
</feature>
<gene>
    <name evidence="2" type="ORF">N2K84_11035</name>
</gene>